<evidence type="ECO:0000313" key="8">
    <source>
        <dbReference type="EMBL" id="CAB4217683.1"/>
    </source>
</evidence>
<dbReference type="EMBL" id="LR797131">
    <property type="protein sequence ID" value="CAB4188967.1"/>
    <property type="molecule type" value="Genomic_DNA"/>
</dbReference>
<dbReference type="EMBL" id="LR797455">
    <property type="protein sequence ID" value="CAB4217683.1"/>
    <property type="molecule type" value="Genomic_DNA"/>
</dbReference>
<reference evidence="2" key="1">
    <citation type="submission" date="2020-04" db="EMBL/GenBank/DDBJ databases">
        <authorList>
            <person name="Chiriac C."/>
            <person name="Salcher M."/>
            <person name="Ghai R."/>
            <person name="Kavagutti S V."/>
        </authorList>
    </citation>
    <scope>NUCLEOTIDE SEQUENCE</scope>
</reference>
<accession>A0A6J5N4I0</accession>
<dbReference type="EMBL" id="LR797188">
    <property type="protein sequence ID" value="CAB4192948.1"/>
    <property type="molecule type" value="Genomic_DNA"/>
</dbReference>
<dbReference type="EMBL" id="LR796915">
    <property type="protein sequence ID" value="CAB4175310.1"/>
    <property type="molecule type" value="Genomic_DNA"/>
</dbReference>
<dbReference type="EMBL" id="LR798431">
    <property type="protein sequence ID" value="CAB5231330.1"/>
    <property type="molecule type" value="Genomic_DNA"/>
</dbReference>
<dbReference type="EMBL" id="LR796457">
    <property type="protein sequence ID" value="CAB4145891.1"/>
    <property type="molecule type" value="Genomic_DNA"/>
</dbReference>
<sequence>MPTPEEKVNVIVSPINNNVIISPINNRIIVTTPGPQGAPGQTGGSYTHNQGAASAVWNITHNLGYHPSITVVDSAGTVVEGSYVYNNTNTVTLTFIGIFAGKAYLS</sequence>
<evidence type="ECO:0000313" key="6">
    <source>
        <dbReference type="EMBL" id="CAB4188967.1"/>
    </source>
</evidence>
<dbReference type="EMBL" id="LR796983">
    <property type="protein sequence ID" value="CAB4179716.1"/>
    <property type="molecule type" value="Genomic_DNA"/>
</dbReference>
<evidence type="ECO:0000313" key="2">
    <source>
        <dbReference type="EMBL" id="CAB4150669.1"/>
    </source>
</evidence>
<organism evidence="2">
    <name type="scientific">uncultured Caudovirales phage</name>
    <dbReference type="NCBI Taxonomy" id="2100421"/>
    <lineage>
        <taxon>Viruses</taxon>
        <taxon>Duplodnaviria</taxon>
        <taxon>Heunggongvirae</taxon>
        <taxon>Uroviricota</taxon>
        <taxon>Caudoviricetes</taxon>
        <taxon>Peduoviridae</taxon>
        <taxon>Maltschvirus</taxon>
        <taxon>Maltschvirus maltsch</taxon>
    </lineage>
</organism>
<dbReference type="EMBL" id="LR797080">
    <property type="protein sequence ID" value="CAB4185845.1"/>
    <property type="molecule type" value="Genomic_DNA"/>
</dbReference>
<evidence type="ECO:0000313" key="3">
    <source>
        <dbReference type="EMBL" id="CAB4175310.1"/>
    </source>
</evidence>
<protein>
    <submittedName>
        <fullName evidence="2">Uncharacterized protein</fullName>
    </submittedName>
</protein>
<name>A0A6J5N4I0_9CAUD</name>
<proteinExistence type="predicted"/>
<evidence type="ECO:0000313" key="9">
    <source>
        <dbReference type="EMBL" id="CAB5231330.1"/>
    </source>
</evidence>
<evidence type="ECO:0000313" key="5">
    <source>
        <dbReference type="EMBL" id="CAB4185845.1"/>
    </source>
</evidence>
<dbReference type="EMBL" id="LR796551">
    <property type="protein sequence ID" value="CAB4150669.1"/>
    <property type="molecule type" value="Genomic_DNA"/>
</dbReference>
<gene>
    <name evidence="4" type="ORF">UFOVP1032_62</name>
    <name evidence="5" type="ORF">UFOVP1125_130</name>
    <name evidence="6" type="ORF">UFOVP1173_76</name>
    <name evidence="7" type="ORF">UFOVP1241_146</name>
    <name evidence="8" type="ORF">UFOVP1491_62</name>
    <name evidence="9" type="ORF">UFOVP1579_62</name>
    <name evidence="1" type="ORF">UFOVP485_59</name>
    <name evidence="2" type="ORF">UFOVP575_11</name>
    <name evidence="3" type="ORF">UFOVP963_149</name>
</gene>
<evidence type="ECO:0000313" key="7">
    <source>
        <dbReference type="EMBL" id="CAB4192948.1"/>
    </source>
</evidence>
<evidence type="ECO:0000313" key="1">
    <source>
        <dbReference type="EMBL" id="CAB4145891.1"/>
    </source>
</evidence>
<evidence type="ECO:0000313" key="4">
    <source>
        <dbReference type="EMBL" id="CAB4179716.1"/>
    </source>
</evidence>